<dbReference type="PATRIC" id="fig|93466.3.peg.257"/>
<dbReference type="GO" id="GO:0003677">
    <property type="term" value="F:DNA binding"/>
    <property type="evidence" value="ECO:0007669"/>
    <property type="project" value="InterPro"/>
</dbReference>
<name>A0A172T1C5_FERPE</name>
<dbReference type="InterPro" id="IPR005790">
    <property type="entry name" value="DNA_polIII_delta"/>
</dbReference>
<gene>
    <name evidence="5" type="ORF">JM64_01090</name>
</gene>
<dbReference type="EMBL" id="CP011393">
    <property type="protein sequence ID" value="ANE40766.1"/>
    <property type="molecule type" value="Genomic_DNA"/>
</dbReference>
<evidence type="ECO:0000256" key="2">
    <source>
        <dbReference type="ARBA" id="ARBA00022695"/>
    </source>
</evidence>
<keyword evidence="3" id="KW-0235">DNA replication</keyword>
<keyword evidence="4" id="KW-0239">DNA-directed DNA polymerase</keyword>
<dbReference type="PANTHER" id="PTHR34388:SF1">
    <property type="entry name" value="DNA POLYMERASE III SUBUNIT DELTA"/>
    <property type="match status" value="1"/>
</dbReference>
<dbReference type="GO" id="GO:0009360">
    <property type="term" value="C:DNA polymerase III complex"/>
    <property type="evidence" value="ECO:0007669"/>
    <property type="project" value="TreeGrafter"/>
</dbReference>
<reference evidence="5 6" key="1">
    <citation type="submission" date="2014-08" db="EMBL/GenBank/DDBJ databases">
        <title>Fervidobacterium pennivorans DYC genome.</title>
        <authorList>
            <person name="Wushke S."/>
        </authorList>
    </citation>
    <scope>NUCLEOTIDE SEQUENCE [LARGE SCALE GENOMIC DNA]</scope>
    <source>
        <strain evidence="5 6">DYC</strain>
    </source>
</reference>
<sequence>MVIYLVGDSELSKELYIKEYLKGKDVEYHKIFADDDGKIEELKNAGVSLGLFSSAKVYDLVDFDEWSKSEKNQFQLIDLSGSWVTVFVRTEKVGKEVTKIPGKIEILTFEKPKEWEEDKWLNFVKDVARKIGVICDEEVAKSIFKFTGPEEYAILAELEKLQIYAGEHPTTQDVEQIVFKRTISKLDEFCFALSEQNYSIAKNMLHEICNDYEPIIISYTVSKHFIELFSIIVHAPKKREYKWPDVAQLSKELGILSPRVARFLGFTFKDSKYKPVNHVLIYSPKVLKNIIEYLYFVDRRVKLSDDIKILMGLFISKLESGEFDKTFEEQDKQQQVED</sequence>
<evidence type="ECO:0000256" key="3">
    <source>
        <dbReference type="ARBA" id="ARBA00022705"/>
    </source>
</evidence>
<evidence type="ECO:0000313" key="6">
    <source>
        <dbReference type="Proteomes" id="UP000077096"/>
    </source>
</evidence>
<dbReference type="Proteomes" id="UP000077096">
    <property type="component" value="Chromosome"/>
</dbReference>
<dbReference type="PANTHER" id="PTHR34388">
    <property type="entry name" value="DNA POLYMERASE III SUBUNIT DELTA"/>
    <property type="match status" value="1"/>
</dbReference>
<proteinExistence type="predicted"/>
<evidence type="ECO:0000256" key="4">
    <source>
        <dbReference type="ARBA" id="ARBA00022932"/>
    </source>
</evidence>
<dbReference type="GO" id="GO:0003887">
    <property type="term" value="F:DNA-directed DNA polymerase activity"/>
    <property type="evidence" value="ECO:0007669"/>
    <property type="project" value="UniProtKB-KW"/>
</dbReference>
<protein>
    <submittedName>
        <fullName evidence="5">DNA polymerase III subunit delta</fullName>
    </submittedName>
</protein>
<dbReference type="AlphaFoldDB" id="A0A172T1C5"/>
<accession>A0A172T1C5</accession>
<evidence type="ECO:0000256" key="1">
    <source>
        <dbReference type="ARBA" id="ARBA00022679"/>
    </source>
</evidence>
<keyword evidence="2" id="KW-0548">Nucleotidyltransferase</keyword>
<keyword evidence="1" id="KW-0808">Transferase</keyword>
<dbReference type="GO" id="GO:0006261">
    <property type="term" value="P:DNA-templated DNA replication"/>
    <property type="evidence" value="ECO:0007669"/>
    <property type="project" value="TreeGrafter"/>
</dbReference>
<organism evidence="5 6">
    <name type="scientific">Fervidobacterium pennivorans</name>
    <dbReference type="NCBI Taxonomy" id="93466"/>
    <lineage>
        <taxon>Bacteria</taxon>
        <taxon>Thermotogati</taxon>
        <taxon>Thermotogota</taxon>
        <taxon>Thermotogae</taxon>
        <taxon>Thermotogales</taxon>
        <taxon>Fervidobacteriaceae</taxon>
        <taxon>Fervidobacterium</taxon>
    </lineage>
</organism>
<dbReference type="OrthoDB" id="41758at2"/>
<evidence type="ECO:0000313" key="5">
    <source>
        <dbReference type="EMBL" id="ANE40766.1"/>
    </source>
</evidence>
<dbReference type="KEGG" id="fng:JM64_01090"/>